<comment type="caution">
    <text evidence="2">The sequence shown here is derived from an EMBL/GenBank/DDBJ whole genome shotgun (WGS) entry which is preliminary data.</text>
</comment>
<evidence type="ECO:0000313" key="3">
    <source>
        <dbReference type="Proteomes" id="UP000638648"/>
    </source>
</evidence>
<dbReference type="InterPro" id="IPR046165">
    <property type="entry name" value="DUF6167"/>
</dbReference>
<organism evidence="2 3">
    <name type="scientific">Actinopolymorpha pittospori</name>
    <dbReference type="NCBI Taxonomy" id="648752"/>
    <lineage>
        <taxon>Bacteria</taxon>
        <taxon>Bacillati</taxon>
        <taxon>Actinomycetota</taxon>
        <taxon>Actinomycetes</taxon>
        <taxon>Propionibacteriales</taxon>
        <taxon>Actinopolymorphaceae</taxon>
        <taxon>Actinopolymorpha</taxon>
    </lineage>
</organism>
<gene>
    <name evidence="2" type="ORF">HEB94_007227</name>
</gene>
<keyword evidence="3" id="KW-1185">Reference proteome</keyword>
<accession>A0A927N1M9</accession>
<proteinExistence type="predicted"/>
<name>A0A927N1M9_9ACTN</name>
<dbReference type="EMBL" id="JADBEM010000001">
    <property type="protein sequence ID" value="MBE1610379.1"/>
    <property type="molecule type" value="Genomic_DNA"/>
</dbReference>
<evidence type="ECO:0000313" key="2">
    <source>
        <dbReference type="EMBL" id="MBE1610379.1"/>
    </source>
</evidence>
<feature type="region of interest" description="Disordered" evidence="1">
    <location>
        <begin position="64"/>
        <end position="99"/>
    </location>
</feature>
<sequence>MKRVFWVVVGATVGVLVVRKLSQKADQFTPQGIAKQLSGLGDAVRAFGEEVRAGMEAREEELRDALALDSPQTNGHSGLDADAAARLARDPNSTWRDGR</sequence>
<evidence type="ECO:0000256" key="1">
    <source>
        <dbReference type="SAM" id="MobiDB-lite"/>
    </source>
</evidence>
<dbReference type="Pfam" id="PF19664">
    <property type="entry name" value="DUF6167"/>
    <property type="match status" value="1"/>
</dbReference>
<dbReference type="Proteomes" id="UP000638648">
    <property type="component" value="Unassembled WGS sequence"/>
</dbReference>
<protein>
    <submittedName>
        <fullName evidence="2">Uncharacterized protein</fullName>
    </submittedName>
</protein>
<dbReference type="AlphaFoldDB" id="A0A927N1M9"/>
<reference evidence="2" key="1">
    <citation type="submission" date="2020-10" db="EMBL/GenBank/DDBJ databases">
        <title>Sequencing the genomes of 1000 actinobacteria strains.</title>
        <authorList>
            <person name="Klenk H.-P."/>
        </authorList>
    </citation>
    <scope>NUCLEOTIDE SEQUENCE</scope>
    <source>
        <strain evidence="2">DSM 45354</strain>
    </source>
</reference>
<dbReference type="RefSeq" id="WP_192753757.1">
    <property type="nucleotide sequence ID" value="NZ_BAABJL010000095.1"/>
</dbReference>